<dbReference type="Pfam" id="PF13432">
    <property type="entry name" value="TPR_16"/>
    <property type="match status" value="2"/>
</dbReference>
<dbReference type="Pfam" id="PF07721">
    <property type="entry name" value="TPR_4"/>
    <property type="match status" value="2"/>
</dbReference>
<dbReference type="STRING" id="477641.MODMU_5557"/>
<dbReference type="InterPro" id="IPR011990">
    <property type="entry name" value="TPR-like_helical_dom_sf"/>
</dbReference>
<dbReference type="eggNOG" id="COG0457">
    <property type="taxonomic scope" value="Bacteria"/>
</dbReference>
<dbReference type="AlphaFoldDB" id="I4F5L2"/>
<dbReference type="KEGG" id="mmar:MODMU_5557"/>
<protein>
    <recommendedName>
        <fullName evidence="3">Tetratricopeptide repeat protein</fullName>
    </recommendedName>
</protein>
<dbReference type="InterPro" id="IPR019734">
    <property type="entry name" value="TPR_rpt"/>
</dbReference>
<dbReference type="HOGENOM" id="CLU_055099_0_0_11"/>
<gene>
    <name evidence="1" type="ordered locus">MODMU_5557</name>
</gene>
<evidence type="ECO:0000313" key="2">
    <source>
        <dbReference type="Proteomes" id="UP000006461"/>
    </source>
</evidence>
<dbReference type="SMART" id="SM00028">
    <property type="entry name" value="TPR"/>
    <property type="match status" value="2"/>
</dbReference>
<accession>I4F5L2</accession>
<dbReference type="InterPro" id="IPR050767">
    <property type="entry name" value="Sel1_AlgK"/>
</dbReference>
<organism evidence="1 2">
    <name type="scientific">Modestobacter italicus (strain DSM 44449 / CECT 9708 / BC 501)</name>
    <dbReference type="NCBI Taxonomy" id="2732864"/>
    <lineage>
        <taxon>Bacteria</taxon>
        <taxon>Bacillati</taxon>
        <taxon>Actinomycetota</taxon>
        <taxon>Actinomycetes</taxon>
        <taxon>Geodermatophilales</taxon>
        <taxon>Geodermatophilaceae</taxon>
        <taxon>Modestobacter</taxon>
    </lineage>
</organism>
<evidence type="ECO:0008006" key="3">
    <source>
        <dbReference type="Google" id="ProtNLM"/>
    </source>
</evidence>
<dbReference type="PANTHER" id="PTHR11102:SF160">
    <property type="entry name" value="ERAD-ASSOCIATED E3 UBIQUITIN-PROTEIN LIGASE COMPONENT HRD3"/>
    <property type="match status" value="1"/>
</dbReference>
<dbReference type="GO" id="GO:0042802">
    <property type="term" value="F:identical protein binding"/>
    <property type="evidence" value="ECO:0007669"/>
    <property type="project" value="InterPro"/>
</dbReference>
<dbReference type="Gene3D" id="1.25.40.10">
    <property type="entry name" value="Tetratricopeptide repeat domain"/>
    <property type="match status" value="3"/>
</dbReference>
<reference evidence="1 2" key="1">
    <citation type="journal article" date="2012" name="J. Bacteriol.">
        <title>Genome Sequence of Radiation-Resistant Modestobacter marinus Strain BC501, a Representative Actinobacterium That Thrives on Calcareous Stone Surfaces.</title>
        <authorList>
            <person name="Normand P."/>
            <person name="Gury J."/>
            <person name="Pujic P."/>
            <person name="Chouaia B."/>
            <person name="Crotti E."/>
            <person name="Brusetti L."/>
            <person name="Daffonchio D."/>
            <person name="Vacherie B."/>
            <person name="Barbe V."/>
            <person name="Medigue C."/>
            <person name="Calteau A."/>
            <person name="Ghodhbane-Gtari F."/>
            <person name="Essoussi I."/>
            <person name="Nouioui I."/>
            <person name="Abbassi-Ghozzi I."/>
            <person name="Gtari M."/>
        </authorList>
    </citation>
    <scope>NUCLEOTIDE SEQUENCE [LARGE SCALE GENOMIC DNA]</scope>
    <source>
        <strain evidence="2">BC 501</strain>
    </source>
</reference>
<dbReference type="EMBL" id="FO203431">
    <property type="protein sequence ID" value="CCH90925.1"/>
    <property type="molecule type" value="Genomic_DNA"/>
</dbReference>
<sequence length="312" mass="33107">MPAPDDDLDVDALIDRGCELADLGDHEQALWFFRRAAVHGDPVALFDLGNSLDALGREDEAADAFRQAAAAGEDDAWLNLASVLARLGRWADAERAARSALDAGDTKAWTVLGDALEAQGRSVEALRTLRTAAERGDARAGLALAHRLLDSGRTLEAWHWAQVSADAGDAVAAATLAAWRWDETRDLALEPQLRAGAELHEEARTGLAALLRATGRVEEARAVLEEGALRGEVGSWLPLGNLYRDELDDDVAAAAAYRAGIEGGDLHSHHNLGVLLLDAGDVDGAIEHFSVAAAGGDELAARVLREVLADED</sequence>
<dbReference type="SUPFAM" id="SSF81901">
    <property type="entry name" value="HCP-like"/>
    <property type="match status" value="2"/>
</dbReference>
<evidence type="ECO:0000313" key="1">
    <source>
        <dbReference type="EMBL" id="CCH90925.1"/>
    </source>
</evidence>
<dbReference type="PANTHER" id="PTHR11102">
    <property type="entry name" value="SEL-1-LIKE PROTEIN"/>
    <property type="match status" value="1"/>
</dbReference>
<name>I4F5L2_MODI5</name>
<dbReference type="OrthoDB" id="5181078at2"/>
<dbReference type="InterPro" id="IPR011717">
    <property type="entry name" value="TPR-4"/>
</dbReference>
<dbReference type="Proteomes" id="UP000006461">
    <property type="component" value="Chromosome"/>
</dbReference>
<dbReference type="OMA" id="HEEARTG"/>
<keyword evidence="2" id="KW-1185">Reference proteome</keyword>
<proteinExistence type="predicted"/>